<dbReference type="PANTHER" id="PTHR48105">
    <property type="entry name" value="THIOREDOXIN REDUCTASE 1-RELATED-RELATED"/>
    <property type="match status" value="1"/>
</dbReference>
<evidence type="ECO:0000259" key="6">
    <source>
        <dbReference type="Pfam" id="PF07992"/>
    </source>
</evidence>
<feature type="binding site" evidence="5">
    <location>
        <position position="43"/>
    </location>
    <ligand>
        <name>FAD</name>
        <dbReference type="ChEBI" id="CHEBI:57692"/>
    </ligand>
</feature>
<comment type="catalytic activity">
    <reaction evidence="5">
        <text>2 reduced [2Fe-2S]-[ferredoxin] + NADP(+) + H(+) = 2 oxidized [2Fe-2S]-[ferredoxin] + NADPH</text>
        <dbReference type="Rhea" id="RHEA:20125"/>
        <dbReference type="Rhea" id="RHEA-COMP:10000"/>
        <dbReference type="Rhea" id="RHEA-COMP:10001"/>
        <dbReference type="ChEBI" id="CHEBI:15378"/>
        <dbReference type="ChEBI" id="CHEBI:33737"/>
        <dbReference type="ChEBI" id="CHEBI:33738"/>
        <dbReference type="ChEBI" id="CHEBI:57783"/>
        <dbReference type="ChEBI" id="CHEBI:58349"/>
        <dbReference type="EC" id="1.18.1.2"/>
    </reaction>
</comment>
<evidence type="ECO:0000256" key="5">
    <source>
        <dbReference type="HAMAP-Rule" id="MF_01685"/>
    </source>
</evidence>
<sequence>MAPDMYDVTILGGGPVGLYAAYYAGFRTLRTKIIESLNALGGQVTALYPEKWIYDVAGFPRIIGRQLVDNLTEQAMQYKPTICLGETVNSLTLLPDATLQLKTERAVHLTRTVLITAGIGAFHPKTFKNPSIDGFDGKGLYYFVKSFQDFKDKRVLIAGGGDSAVDWALGLLGIARSITLIHRRDQFRAAEDSVQKMLKSSIQVKTFYELRRLEGSNKVERAVIYSNKTNIDETIEVDAVIASLGFLSTLGPIQEWGLDLEHDSIRVNTRMETNLRGVYGAGDIVTYPGKVKLIATGFGEGATAANNIAAYINPKASVFPGHSSSQDVHEKQKVSAKT</sequence>
<dbReference type="Pfam" id="PF07992">
    <property type="entry name" value="Pyr_redox_2"/>
    <property type="match status" value="1"/>
</dbReference>
<dbReference type="AlphaFoldDB" id="A0A537K512"/>
<name>A0A537K512_9BACT</name>
<keyword evidence="3 5" id="KW-0521">NADP</keyword>
<evidence type="ECO:0000256" key="1">
    <source>
        <dbReference type="ARBA" id="ARBA00022630"/>
    </source>
</evidence>
<feature type="binding site" evidence="5">
    <location>
        <position position="88"/>
    </location>
    <ligand>
        <name>FAD</name>
        <dbReference type="ChEBI" id="CHEBI:57692"/>
    </ligand>
</feature>
<gene>
    <name evidence="7" type="ORF">E6H00_05410</name>
</gene>
<reference evidence="7 8" key="1">
    <citation type="journal article" date="2019" name="Nat. Microbiol.">
        <title>Mediterranean grassland soil C-N compound turnover is dependent on rainfall and depth, and is mediated by genomically divergent microorganisms.</title>
        <authorList>
            <person name="Diamond S."/>
            <person name="Andeer P.F."/>
            <person name="Li Z."/>
            <person name="Crits-Christoph A."/>
            <person name="Burstein D."/>
            <person name="Anantharaman K."/>
            <person name="Lane K.R."/>
            <person name="Thomas B.C."/>
            <person name="Pan C."/>
            <person name="Northen T.R."/>
            <person name="Banfield J.F."/>
        </authorList>
    </citation>
    <scope>NUCLEOTIDE SEQUENCE [LARGE SCALE GENOMIC DNA]</scope>
    <source>
        <strain evidence="7">NP_3</strain>
    </source>
</reference>
<dbReference type="PRINTS" id="PR00469">
    <property type="entry name" value="PNDRDTASEII"/>
</dbReference>
<evidence type="ECO:0000313" key="8">
    <source>
        <dbReference type="Proteomes" id="UP000318509"/>
    </source>
</evidence>
<dbReference type="Proteomes" id="UP000318509">
    <property type="component" value="Unassembled WGS sequence"/>
</dbReference>
<evidence type="ECO:0000256" key="3">
    <source>
        <dbReference type="ARBA" id="ARBA00022857"/>
    </source>
</evidence>
<feature type="binding site" evidence="5">
    <location>
        <position position="35"/>
    </location>
    <ligand>
        <name>FAD</name>
        <dbReference type="ChEBI" id="CHEBI:57692"/>
    </ligand>
</feature>
<dbReference type="InterPro" id="IPR036188">
    <property type="entry name" value="FAD/NAD-bd_sf"/>
</dbReference>
<dbReference type="EMBL" id="VBAK01000106">
    <property type="protein sequence ID" value="TMI90867.1"/>
    <property type="molecule type" value="Genomic_DNA"/>
</dbReference>
<dbReference type="SUPFAM" id="SSF51905">
    <property type="entry name" value="FAD/NAD(P)-binding domain"/>
    <property type="match status" value="1"/>
</dbReference>
<dbReference type="HAMAP" id="MF_01685">
    <property type="entry name" value="FENR2"/>
    <property type="match status" value="1"/>
</dbReference>
<dbReference type="Gene3D" id="3.50.50.60">
    <property type="entry name" value="FAD/NAD(P)-binding domain"/>
    <property type="match status" value="2"/>
</dbReference>
<comment type="caution">
    <text evidence="5">Lacks conserved residue(s) required for the propagation of feature annotation.</text>
</comment>
<feature type="binding site" evidence="5">
    <location>
        <position position="48"/>
    </location>
    <ligand>
        <name>FAD</name>
        <dbReference type="ChEBI" id="CHEBI:57692"/>
    </ligand>
</feature>
<evidence type="ECO:0000256" key="4">
    <source>
        <dbReference type="ARBA" id="ARBA00023002"/>
    </source>
</evidence>
<dbReference type="InterPro" id="IPR050097">
    <property type="entry name" value="Ferredoxin-NADP_redctase_2"/>
</dbReference>
<comment type="similarity">
    <text evidence="5">Belongs to the ferredoxin--NADP reductase type 2 family.</text>
</comment>
<organism evidence="7 8">
    <name type="scientific">Candidatus Segetimicrobium genomatis</name>
    <dbReference type="NCBI Taxonomy" id="2569760"/>
    <lineage>
        <taxon>Bacteria</taxon>
        <taxon>Bacillati</taxon>
        <taxon>Candidatus Sysuimicrobiota</taxon>
        <taxon>Candidatus Sysuimicrobiia</taxon>
        <taxon>Candidatus Sysuimicrobiales</taxon>
        <taxon>Candidatus Segetimicrobiaceae</taxon>
        <taxon>Candidatus Segetimicrobium</taxon>
    </lineage>
</organism>
<feature type="binding site" evidence="5">
    <location>
        <position position="283"/>
    </location>
    <ligand>
        <name>FAD</name>
        <dbReference type="ChEBI" id="CHEBI:57692"/>
    </ligand>
</feature>
<keyword evidence="2 5" id="KW-0274">FAD</keyword>
<evidence type="ECO:0000313" key="7">
    <source>
        <dbReference type="EMBL" id="TMI90867.1"/>
    </source>
</evidence>
<comment type="cofactor">
    <cofactor evidence="5">
        <name>FAD</name>
        <dbReference type="ChEBI" id="CHEBI:57692"/>
    </cofactor>
    <text evidence="5">Binds 1 FAD per subunit.</text>
</comment>
<dbReference type="GO" id="GO:0050660">
    <property type="term" value="F:flavin adenine dinucleotide binding"/>
    <property type="evidence" value="ECO:0007669"/>
    <property type="project" value="UniProtKB-UniRule"/>
</dbReference>
<dbReference type="InterPro" id="IPR022890">
    <property type="entry name" value="Fd--NADP_Rdtase_type_2"/>
</dbReference>
<feature type="binding site" evidence="5">
    <location>
        <position position="324"/>
    </location>
    <ligand>
        <name>FAD</name>
        <dbReference type="ChEBI" id="CHEBI:57692"/>
    </ligand>
</feature>
<dbReference type="GO" id="GO:0004324">
    <property type="term" value="F:ferredoxin-NADP+ reductase activity"/>
    <property type="evidence" value="ECO:0007669"/>
    <property type="project" value="UniProtKB-UniRule"/>
</dbReference>
<protein>
    <recommendedName>
        <fullName evidence="5">Ferredoxin--NADP reductase</fullName>
        <shortName evidence="5">FNR</shortName>
        <shortName evidence="5">Fd-NADP(+) reductase</shortName>
        <ecNumber evidence="5">1.18.1.2</ecNumber>
    </recommendedName>
</protein>
<evidence type="ECO:0000256" key="2">
    <source>
        <dbReference type="ARBA" id="ARBA00022827"/>
    </source>
</evidence>
<dbReference type="GO" id="GO:0050661">
    <property type="term" value="F:NADP binding"/>
    <property type="evidence" value="ECO:0007669"/>
    <property type="project" value="UniProtKB-UniRule"/>
</dbReference>
<keyword evidence="1 5" id="KW-0285">Flavoprotein</keyword>
<accession>A0A537K512</accession>
<keyword evidence="4 5" id="KW-0560">Oxidoreductase</keyword>
<dbReference type="EC" id="1.18.1.2" evidence="5"/>
<proteinExistence type="inferred from homology"/>
<feature type="domain" description="FAD/NAD(P)-binding" evidence="6">
    <location>
        <begin position="6"/>
        <end position="296"/>
    </location>
</feature>
<dbReference type="PRINTS" id="PR00368">
    <property type="entry name" value="FADPNR"/>
</dbReference>
<feature type="binding site" evidence="5">
    <location>
        <position position="122"/>
    </location>
    <ligand>
        <name>FAD</name>
        <dbReference type="ChEBI" id="CHEBI:57692"/>
    </ligand>
</feature>
<comment type="caution">
    <text evidence="7">The sequence shown here is derived from an EMBL/GenBank/DDBJ whole genome shotgun (WGS) entry which is preliminary data.</text>
</comment>
<dbReference type="InterPro" id="IPR023753">
    <property type="entry name" value="FAD/NAD-binding_dom"/>
</dbReference>
<comment type="subunit">
    <text evidence="5">Homodimer.</text>
</comment>